<dbReference type="AlphaFoldDB" id="A0A0G0L2G1"/>
<dbReference type="STRING" id="1618570.UT08_C0009G0016"/>
<sequence>MENQRIKEVNTTLSKSNEVLKKLVANEYKSYQTINECFVVQKGLCDPEDFKNRLQVLGDEADGLYNQVATFNTELETLKLSR</sequence>
<proteinExistence type="predicted"/>
<accession>A0A0G0L2G1</accession>
<evidence type="ECO:0000313" key="2">
    <source>
        <dbReference type="Proteomes" id="UP000034081"/>
    </source>
</evidence>
<evidence type="ECO:0000313" key="1">
    <source>
        <dbReference type="EMBL" id="KKQ85182.1"/>
    </source>
</evidence>
<gene>
    <name evidence="1" type="ORF">UT08_C0009G0016</name>
</gene>
<reference evidence="1 2" key="1">
    <citation type="journal article" date="2015" name="Nature">
        <title>rRNA introns, odd ribosomes, and small enigmatic genomes across a large radiation of phyla.</title>
        <authorList>
            <person name="Brown C.T."/>
            <person name="Hug L.A."/>
            <person name="Thomas B.C."/>
            <person name="Sharon I."/>
            <person name="Castelle C.J."/>
            <person name="Singh A."/>
            <person name="Wilkins M.J."/>
            <person name="Williams K.H."/>
            <person name="Banfield J.F."/>
        </authorList>
    </citation>
    <scope>NUCLEOTIDE SEQUENCE [LARGE SCALE GENOMIC DNA]</scope>
</reference>
<name>A0A0G0L2G1_9BACT</name>
<organism evidence="1 2">
    <name type="scientific">Candidatus Woesebacteria bacterium GW2011_GWB1_38_8</name>
    <dbReference type="NCBI Taxonomy" id="1618570"/>
    <lineage>
        <taxon>Bacteria</taxon>
        <taxon>Candidatus Woeseibacteriota</taxon>
    </lineage>
</organism>
<comment type="caution">
    <text evidence="1">The sequence shown here is derived from an EMBL/GenBank/DDBJ whole genome shotgun (WGS) entry which is preliminary data.</text>
</comment>
<protein>
    <submittedName>
        <fullName evidence="1">Uncharacterized protein</fullName>
    </submittedName>
</protein>
<dbReference type="EMBL" id="LBVL01000009">
    <property type="protein sequence ID" value="KKQ85182.1"/>
    <property type="molecule type" value="Genomic_DNA"/>
</dbReference>
<dbReference type="Proteomes" id="UP000034081">
    <property type="component" value="Unassembled WGS sequence"/>
</dbReference>